<evidence type="ECO:0000256" key="1">
    <source>
        <dbReference type="SAM" id="SignalP"/>
    </source>
</evidence>
<dbReference type="SMART" id="SM00062">
    <property type="entry name" value="PBPb"/>
    <property type="match status" value="1"/>
</dbReference>
<dbReference type="Proteomes" id="UP001520878">
    <property type="component" value="Unassembled WGS sequence"/>
</dbReference>
<dbReference type="PANTHER" id="PTHR38834">
    <property type="entry name" value="PERIPLASMIC SUBSTRATE BINDING PROTEIN FAMILY 3"/>
    <property type="match status" value="1"/>
</dbReference>
<sequence length="271" mass="30795">MTYKPTAYRRSLCAVMLLACLWYTPGHAQPTLAQQAAQFTWIMEEYPPYHYTQDGVPQGYAVDVLHALFESHGEQFPAKRLVVYPWARAYHTLRNDPKAVVMSMALTPERASQFRFVGPLVSSRISLVAKANVRLPQSHTTQINRFRVGVVRDDIGEIQLLQQSLPFHNIVRVNDAEQLIALLLRDRVDAIAYAEDVVLFSIRQHSPMSGPLHVLQPLGSNDLHFAFHLQAPDGFVTQLQARLDLLSRNQTLLRLKNKHHLEDAAQLNAFK</sequence>
<dbReference type="RefSeq" id="WP_229157190.1">
    <property type="nucleotide sequence ID" value="NZ_JAJEWP010000001.1"/>
</dbReference>
<dbReference type="SUPFAM" id="SSF53850">
    <property type="entry name" value="Periplasmic binding protein-like II"/>
    <property type="match status" value="1"/>
</dbReference>
<feature type="chain" id="PRO_5046545166" evidence="1">
    <location>
        <begin position="29"/>
        <end position="271"/>
    </location>
</feature>
<keyword evidence="4" id="KW-1185">Reference proteome</keyword>
<dbReference type="EMBL" id="JAJEWP010000001">
    <property type="protein sequence ID" value="MCC2615283.1"/>
    <property type="molecule type" value="Genomic_DNA"/>
</dbReference>
<dbReference type="Pfam" id="PF00497">
    <property type="entry name" value="SBP_bac_3"/>
    <property type="match status" value="1"/>
</dbReference>
<dbReference type="Gene3D" id="3.40.190.10">
    <property type="entry name" value="Periplasmic binding protein-like II"/>
    <property type="match status" value="2"/>
</dbReference>
<feature type="domain" description="Solute-binding protein family 3/N-terminal" evidence="2">
    <location>
        <begin position="38"/>
        <end position="263"/>
    </location>
</feature>
<evidence type="ECO:0000313" key="4">
    <source>
        <dbReference type="Proteomes" id="UP001520878"/>
    </source>
</evidence>
<dbReference type="InterPro" id="IPR001638">
    <property type="entry name" value="Solute-binding_3/MltF_N"/>
</dbReference>
<evidence type="ECO:0000259" key="2">
    <source>
        <dbReference type="SMART" id="SM00062"/>
    </source>
</evidence>
<accession>A0ABS8G430</accession>
<protein>
    <submittedName>
        <fullName evidence="3">Transporter substrate-binding domain-containing protein</fullName>
    </submittedName>
</protein>
<organism evidence="3 4">
    <name type="scientific">Fluctibacter halophilus</name>
    <dbReference type="NCBI Taxonomy" id="226011"/>
    <lineage>
        <taxon>Bacteria</taxon>
        <taxon>Pseudomonadati</taxon>
        <taxon>Pseudomonadota</taxon>
        <taxon>Gammaproteobacteria</taxon>
        <taxon>Alteromonadales</taxon>
        <taxon>Alteromonadaceae</taxon>
        <taxon>Fluctibacter</taxon>
    </lineage>
</organism>
<evidence type="ECO:0000313" key="3">
    <source>
        <dbReference type="EMBL" id="MCC2615283.1"/>
    </source>
</evidence>
<feature type="signal peptide" evidence="1">
    <location>
        <begin position="1"/>
        <end position="28"/>
    </location>
</feature>
<reference evidence="3 4" key="1">
    <citation type="submission" date="2021-10" db="EMBL/GenBank/DDBJ databases">
        <title>Draft genome of Aestuariibacter halophilus JC2043.</title>
        <authorList>
            <person name="Emsley S.A."/>
            <person name="Pfannmuller K.M."/>
            <person name="Ushijima B."/>
            <person name="Saw J.H."/>
            <person name="Videau P."/>
        </authorList>
    </citation>
    <scope>NUCLEOTIDE SEQUENCE [LARGE SCALE GENOMIC DNA]</scope>
    <source>
        <strain evidence="3 4">JC2043</strain>
    </source>
</reference>
<comment type="caution">
    <text evidence="3">The sequence shown here is derived from an EMBL/GenBank/DDBJ whole genome shotgun (WGS) entry which is preliminary data.</text>
</comment>
<gene>
    <name evidence="3" type="ORF">LJ739_03395</name>
</gene>
<proteinExistence type="predicted"/>
<name>A0ABS8G430_9ALTE</name>
<keyword evidence="1" id="KW-0732">Signal</keyword>
<dbReference type="PANTHER" id="PTHR38834:SF3">
    <property type="entry name" value="SOLUTE-BINDING PROTEIN FAMILY 3_N-TERMINAL DOMAIN-CONTAINING PROTEIN"/>
    <property type="match status" value="1"/>
</dbReference>